<feature type="region of interest" description="Disordered" evidence="1">
    <location>
        <begin position="1"/>
        <end position="94"/>
    </location>
</feature>
<dbReference type="OrthoDB" id="10580155at2759"/>
<dbReference type="EMBL" id="CAJVPL010000840">
    <property type="protein sequence ID" value="CAG8533540.1"/>
    <property type="molecule type" value="Genomic_DNA"/>
</dbReference>
<dbReference type="Proteomes" id="UP000789831">
    <property type="component" value="Unassembled WGS sequence"/>
</dbReference>
<evidence type="ECO:0000313" key="2">
    <source>
        <dbReference type="EMBL" id="CAG8533540.1"/>
    </source>
</evidence>
<feature type="compositionally biased region" description="Polar residues" evidence="1">
    <location>
        <begin position="1"/>
        <end position="14"/>
    </location>
</feature>
<gene>
    <name evidence="2" type="ORF">AGERDE_LOCUS5830</name>
</gene>
<evidence type="ECO:0000256" key="1">
    <source>
        <dbReference type="SAM" id="MobiDB-lite"/>
    </source>
</evidence>
<feature type="compositionally biased region" description="Polar residues" evidence="1">
    <location>
        <begin position="21"/>
        <end position="31"/>
    </location>
</feature>
<feature type="compositionally biased region" description="Polar residues" evidence="1">
    <location>
        <begin position="119"/>
        <end position="169"/>
    </location>
</feature>
<sequence length="210" mass="23922">MEASLPSPTTTVTATIDLKSTDPQEIQQQKGTRLRNKSRKGSMSIVSKESKSSSPYSTNKNTIAREKKQRQQNENLPKSPIQIQSKISNSNKKEECISIPDADKQEFDHLIDIKKNTNDYDNSTAAMNSPQSQQQHNTDSTSQPVDADSTPTPNNIANDFSKSEQSQLLTPPELFEDIPPEFLEQVRLLEEEERARRKYYEDYLHVDMDF</sequence>
<feature type="compositionally biased region" description="Low complexity" evidence="1">
    <location>
        <begin position="42"/>
        <end position="60"/>
    </location>
</feature>
<proteinExistence type="predicted"/>
<name>A0A9N9AMN0_9GLOM</name>
<comment type="caution">
    <text evidence="2">The sequence shown here is derived from an EMBL/GenBank/DDBJ whole genome shotgun (WGS) entry which is preliminary data.</text>
</comment>
<accession>A0A9N9AMN0</accession>
<feature type="region of interest" description="Disordered" evidence="1">
    <location>
        <begin position="118"/>
        <end position="175"/>
    </location>
</feature>
<protein>
    <submittedName>
        <fullName evidence="2">11348_t:CDS:1</fullName>
    </submittedName>
</protein>
<keyword evidence="3" id="KW-1185">Reference proteome</keyword>
<reference evidence="2" key="1">
    <citation type="submission" date="2021-06" db="EMBL/GenBank/DDBJ databases">
        <authorList>
            <person name="Kallberg Y."/>
            <person name="Tangrot J."/>
            <person name="Rosling A."/>
        </authorList>
    </citation>
    <scope>NUCLEOTIDE SEQUENCE</scope>
    <source>
        <strain evidence="2">MT106</strain>
    </source>
</reference>
<dbReference type="AlphaFoldDB" id="A0A9N9AMN0"/>
<organism evidence="2 3">
    <name type="scientific">Ambispora gerdemannii</name>
    <dbReference type="NCBI Taxonomy" id="144530"/>
    <lineage>
        <taxon>Eukaryota</taxon>
        <taxon>Fungi</taxon>
        <taxon>Fungi incertae sedis</taxon>
        <taxon>Mucoromycota</taxon>
        <taxon>Glomeromycotina</taxon>
        <taxon>Glomeromycetes</taxon>
        <taxon>Archaeosporales</taxon>
        <taxon>Ambisporaceae</taxon>
        <taxon>Ambispora</taxon>
    </lineage>
</organism>
<feature type="compositionally biased region" description="Polar residues" evidence="1">
    <location>
        <begin position="72"/>
        <end position="90"/>
    </location>
</feature>
<evidence type="ECO:0000313" key="3">
    <source>
        <dbReference type="Proteomes" id="UP000789831"/>
    </source>
</evidence>